<dbReference type="AlphaFoldDB" id="A0A5J4KFG2"/>
<keyword evidence="5" id="KW-1185">Reference proteome</keyword>
<feature type="domain" description="Sortilin N-terminal" evidence="3">
    <location>
        <begin position="77"/>
        <end position="198"/>
    </location>
</feature>
<dbReference type="Pfam" id="PF15902">
    <property type="entry name" value="Sortilin-Vps10"/>
    <property type="match status" value="1"/>
</dbReference>
<dbReference type="CDD" id="cd15482">
    <property type="entry name" value="Sialidase_non-viral"/>
    <property type="match status" value="2"/>
</dbReference>
<comment type="caution">
    <text evidence="4">The sequence shown here is derived from an EMBL/GenBank/DDBJ whole genome shotgun (WGS) entry which is preliminary data.</text>
</comment>
<dbReference type="InterPro" id="IPR015943">
    <property type="entry name" value="WD40/YVTN_repeat-like_dom_sf"/>
</dbReference>
<reference evidence="4 5" key="1">
    <citation type="journal article" date="2019" name="Int. J. Syst. Evol. Microbiol.">
        <title>Thermogemmatispora aurantia sp. nov. and Thermogemmatispora argillosa sp. nov., within the class Ktedonobacteria, and emended description of the genus Thermogemmatispora.</title>
        <authorList>
            <person name="Zheng Y."/>
            <person name="Wang C.M."/>
            <person name="Sakai Y."/>
            <person name="Abe K."/>
            <person name="Yokota A."/>
            <person name="Yabe S."/>
        </authorList>
    </citation>
    <scope>NUCLEOTIDE SEQUENCE [LARGE SCALE GENOMIC DNA]</scope>
    <source>
        <strain evidence="4 5">A1-2</strain>
    </source>
</reference>
<accession>A0A5J4KFG2</accession>
<evidence type="ECO:0000256" key="1">
    <source>
        <dbReference type="ARBA" id="ARBA00022737"/>
    </source>
</evidence>
<dbReference type="PANTHER" id="PTHR47199">
    <property type="entry name" value="PHOTOSYSTEM II STABILITY/ASSEMBLY FACTOR HCF136, CHLOROPLASTIC"/>
    <property type="match status" value="1"/>
</dbReference>
<proteinExistence type="predicted"/>
<dbReference type="Gene3D" id="2.130.10.10">
    <property type="entry name" value="YVTN repeat-like/Quinoprotein amine dehydrogenase"/>
    <property type="match status" value="2"/>
</dbReference>
<keyword evidence="2" id="KW-0472">Membrane</keyword>
<evidence type="ECO:0000313" key="5">
    <source>
        <dbReference type="Proteomes" id="UP000334820"/>
    </source>
</evidence>
<evidence type="ECO:0000313" key="4">
    <source>
        <dbReference type="EMBL" id="GER85169.1"/>
    </source>
</evidence>
<dbReference type="Proteomes" id="UP000334820">
    <property type="component" value="Unassembled WGS sequence"/>
</dbReference>
<keyword evidence="1" id="KW-0677">Repeat</keyword>
<evidence type="ECO:0000259" key="3">
    <source>
        <dbReference type="Pfam" id="PF15902"/>
    </source>
</evidence>
<feature type="transmembrane region" description="Helical" evidence="2">
    <location>
        <begin position="22"/>
        <end position="41"/>
    </location>
</feature>
<keyword evidence="2" id="KW-0812">Transmembrane</keyword>
<keyword evidence="2" id="KW-1133">Transmembrane helix</keyword>
<gene>
    <name evidence="4" type="ORF">KTAU_38040</name>
</gene>
<organism evidence="4 5">
    <name type="scientific">Thermogemmatispora aurantia</name>
    <dbReference type="NCBI Taxonomy" id="2045279"/>
    <lineage>
        <taxon>Bacteria</taxon>
        <taxon>Bacillati</taxon>
        <taxon>Chloroflexota</taxon>
        <taxon>Ktedonobacteria</taxon>
        <taxon>Thermogemmatisporales</taxon>
        <taxon>Thermogemmatisporaceae</taxon>
        <taxon>Thermogemmatispora</taxon>
    </lineage>
</organism>
<dbReference type="RefSeq" id="WP_170293415.1">
    <property type="nucleotide sequence ID" value="NZ_BKZV01000006.1"/>
</dbReference>
<dbReference type="EMBL" id="BKZV01000006">
    <property type="protein sequence ID" value="GER85169.1"/>
    <property type="molecule type" value="Genomic_DNA"/>
</dbReference>
<dbReference type="SUPFAM" id="SSF110296">
    <property type="entry name" value="Oligoxyloglucan reducing end-specific cellobiohydrolase"/>
    <property type="match status" value="1"/>
</dbReference>
<name>A0A5J4KFG2_9CHLR</name>
<sequence>MPEAAYGDVQQWQAPRQVPPKWLVLAALFLLALGSGCLPLGSAPPSPTSPALNAAAQQMQTLLMCDERHGWASTQRSVLRTTDGGVHWQDVTPQPEAGSVPRQPVERIVATYLNAQTAWVALIFQDGSTTPIYHTSDGGRSWQWTNVPAPGIGVVQLTFVDALHGWLLVNLGIATNAEAVAIWRTTDGGSHWQRIMQVSAAQARTAQSSATLPYSGSKSGLAFLNTTTGWATGSEPGLNRAWLYVTHDGGQSWQPQSLPLPTGSEKAQIATLPPRFFSDRDGLLPVNVYAAGKASLYFYVTHDGGKTWRFGLALPASVIAWSFVSANVGYATDRTTLYVTHDGGQHWSQQLPTGPFADVIQLDFLTASTGWALCLAPPAKTHILRTNDAGQSWQQLS</sequence>
<dbReference type="PANTHER" id="PTHR47199:SF2">
    <property type="entry name" value="PHOTOSYSTEM II STABILITY_ASSEMBLY FACTOR HCF136, CHLOROPLASTIC"/>
    <property type="match status" value="1"/>
</dbReference>
<protein>
    <recommendedName>
        <fullName evidence="3">Sortilin N-terminal domain-containing protein</fullName>
    </recommendedName>
</protein>
<dbReference type="InterPro" id="IPR002860">
    <property type="entry name" value="BNR_rpt"/>
</dbReference>
<dbReference type="Pfam" id="PF02012">
    <property type="entry name" value="BNR"/>
    <property type="match status" value="2"/>
</dbReference>
<evidence type="ECO:0000256" key="2">
    <source>
        <dbReference type="SAM" id="Phobius"/>
    </source>
</evidence>
<dbReference type="InterPro" id="IPR031778">
    <property type="entry name" value="Sortilin_N"/>
</dbReference>